<keyword evidence="3" id="KW-1185">Reference proteome</keyword>
<comment type="caution">
    <text evidence="2">The sequence shown here is derived from an EMBL/GenBank/DDBJ whole genome shotgun (WGS) entry which is preliminary data.</text>
</comment>
<dbReference type="Proteomes" id="UP000649573">
    <property type="component" value="Unassembled WGS sequence"/>
</dbReference>
<dbReference type="EMBL" id="BMRE01000006">
    <property type="protein sequence ID" value="GGU29771.1"/>
    <property type="molecule type" value="Genomic_DNA"/>
</dbReference>
<proteinExistence type="predicted"/>
<sequence length="120" mass="13946">MSDWTPWDEGEYLAYLETERAHFAWVMRHYGGLSEEEARRAAVEFYEYEPPDASHRGFVFHEVAWHWAMEHLMAGCDYPYWHTHPVPEPPPDYPGYVAPEDVARPTPGELDALRRKLGGG</sequence>
<evidence type="ECO:0000313" key="2">
    <source>
        <dbReference type="EMBL" id="GGU29771.1"/>
    </source>
</evidence>
<feature type="region of interest" description="Disordered" evidence="1">
    <location>
        <begin position="92"/>
        <end position="120"/>
    </location>
</feature>
<evidence type="ECO:0000313" key="3">
    <source>
        <dbReference type="Proteomes" id="UP000649573"/>
    </source>
</evidence>
<name>A0ABQ2UFD8_9PSEU</name>
<organism evidence="2 3">
    <name type="scientific">Lentzea flava</name>
    <dbReference type="NCBI Taxonomy" id="103732"/>
    <lineage>
        <taxon>Bacteria</taxon>
        <taxon>Bacillati</taxon>
        <taxon>Actinomycetota</taxon>
        <taxon>Actinomycetes</taxon>
        <taxon>Pseudonocardiales</taxon>
        <taxon>Pseudonocardiaceae</taxon>
        <taxon>Lentzea</taxon>
    </lineage>
</organism>
<evidence type="ECO:0000256" key="1">
    <source>
        <dbReference type="SAM" id="MobiDB-lite"/>
    </source>
</evidence>
<gene>
    <name evidence="2" type="ORF">GCM10010178_22580</name>
</gene>
<protein>
    <submittedName>
        <fullName evidence="2">Uncharacterized protein</fullName>
    </submittedName>
</protein>
<dbReference type="RefSeq" id="WP_189253570.1">
    <property type="nucleotide sequence ID" value="NZ_BMRE01000006.1"/>
</dbReference>
<reference evidence="3" key="1">
    <citation type="journal article" date="2019" name="Int. J. Syst. Evol. Microbiol.">
        <title>The Global Catalogue of Microorganisms (GCM) 10K type strain sequencing project: providing services to taxonomists for standard genome sequencing and annotation.</title>
        <authorList>
            <consortium name="The Broad Institute Genomics Platform"/>
            <consortium name="The Broad Institute Genome Sequencing Center for Infectious Disease"/>
            <person name="Wu L."/>
            <person name="Ma J."/>
        </authorList>
    </citation>
    <scope>NUCLEOTIDE SEQUENCE [LARGE SCALE GENOMIC DNA]</scope>
    <source>
        <strain evidence="3">JCM 3296</strain>
    </source>
</reference>
<accession>A0ABQ2UFD8</accession>